<evidence type="ECO:0000256" key="7">
    <source>
        <dbReference type="ARBA" id="ARBA00038093"/>
    </source>
</evidence>
<feature type="domain" description="PIN" evidence="8">
    <location>
        <begin position="2"/>
        <end position="123"/>
    </location>
</feature>
<dbReference type="Gene3D" id="3.40.50.1010">
    <property type="entry name" value="5'-nuclease"/>
    <property type="match status" value="1"/>
</dbReference>
<dbReference type="GO" id="GO:0046872">
    <property type="term" value="F:metal ion binding"/>
    <property type="evidence" value="ECO:0007669"/>
    <property type="project" value="UniProtKB-KW"/>
</dbReference>
<proteinExistence type="inferred from homology"/>
<name>A0A8J3DXA0_9HYPH</name>
<dbReference type="CDD" id="cd18731">
    <property type="entry name" value="PIN_NgFitB-like"/>
    <property type="match status" value="1"/>
</dbReference>
<evidence type="ECO:0000256" key="3">
    <source>
        <dbReference type="ARBA" id="ARBA00022722"/>
    </source>
</evidence>
<dbReference type="GO" id="GO:0016787">
    <property type="term" value="F:hydrolase activity"/>
    <property type="evidence" value="ECO:0007669"/>
    <property type="project" value="UniProtKB-KW"/>
</dbReference>
<gene>
    <name evidence="9" type="primary">vapC</name>
    <name evidence="9" type="ORF">GCM10016234_31860</name>
</gene>
<dbReference type="Pfam" id="PF01850">
    <property type="entry name" value="PIN"/>
    <property type="match status" value="1"/>
</dbReference>
<accession>A0A8J3DXA0</accession>
<evidence type="ECO:0000256" key="6">
    <source>
        <dbReference type="ARBA" id="ARBA00022842"/>
    </source>
</evidence>
<evidence type="ECO:0000256" key="4">
    <source>
        <dbReference type="ARBA" id="ARBA00022723"/>
    </source>
</evidence>
<comment type="cofactor">
    <cofactor evidence="1">
        <name>Mg(2+)</name>
        <dbReference type="ChEBI" id="CHEBI:18420"/>
    </cofactor>
</comment>
<dbReference type="Proteomes" id="UP000630142">
    <property type="component" value="Unassembled WGS sequence"/>
</dbReference>
<reference evidence="9" key="2">
    <citation type="submission" date="2020-09" db="EMBL/GenBank/DDBJ databases">
        <authorList>
            <person name="Sun Q."/>
            <person name="Kim S."/>
        </authorList>
    </citation>
    <scope>NUCLEOTIDE SEQUENCE</scope>
    <source>
        <strain evidence="9">KCTC 42249</strain>
    </source>
</reference>
<comment type="caution">
    <text evidence="9">The sequence shown here is derived from an EMBL/GenBank/DDBJ whole genome shotgun (WGS) entry which is preliminary data.</text>
</comment>
<keyword evidence="5" id="KW-0378">Hydrolase</keyword>
<evidence type="ECO:0000313" key="10">
    <source>
        <dbReference type="Proteomes" id="UP000630142"/>
    </source>
</evidence>
<dbReference type="SUPFAM" id="SSF88723">
    <property type="entry name" value="PIN domain-like"/>
    <property type="match status" value="1"/>
</dbReference>
<keyword evidence="6" id="KW-0460">Magnesium</keyword>
<dbReference type="InterPro" id="IPR029060">
    <property type="entry name" value="PIN-like_dom_sf"/>
</dbReference>
<evidence type="ECO:0000313" key="9">
    <source>
        <dbReference type="EMBL" id="GHD19780.1"/>
    </source>
</evidence>
<comment type="similarity">
    <text evidence="7">Belongs to the PINc/VapC protein family.</text>
</comment>
<dbReference type="EMBL" id="BMZQ01000002">
    <property type="protein sequence ID" value="GHD19780.1"/>
    <property type="molecule type" value="Genomic_DNA"/>
</dbReference>
<keyword evidence="10" id="KW-1185">Reference proteome</keyword>
<dbReference type="GO" id="GO:0004518">
    <property type="term" value="F:nuclease activity"/>
    <property type="evidence" value="ECO:0007669"/>
    <property type="project" value="UniProtKB-KW"/>
</dbReference>
<dbReference type="PANTHER" id="PTHR33653:SF1">
    <property type="entry name" value="RIBONUCLEASE VAPC2"/>
    <property type="match status" value="1"/>
</dbReference>
<keyword evidence="3" id="KW-0540">Nuclease</keyword>
<organism evidence="9 10">
    <name type="scientific">Tianweitania populi</name>
    <dbReference type="NCBI Taxonomy" id="1607949"/>
    <lineage>
        <taxon>Bacteria</taxon>
        <taxon>Pseudomonadati</taxon>
        <taxon>Pseudomonadota</taxon>
        <taxon>Alphaproteobacteria</taxon>
        <taxon>Hyphomicrobiales</taxon>
        <taxon>Phyllobacteriaceae</taxon>
        <taxon>Tianweitania</taxon>
    </lineage>
</organism>
<dbReference type="AlphaFoldDB" id="A0A8J3DXA0"/>
<evidence type="ECO:0000259" key="8">
    <source>
        <dbReference type="Pfam" id="PF01850"/>
    </source>
</evidence>
<evidence type="ECO:0000256" key="2">
    <source>
        <dbReference type="ARBA" id="ARBA00022649"/>
    </source>
</evidence>
<keyword evidence="2" id="KW-1277">Toxin-antitoxin system</keyword>
<keyword evidence="4" id="KW-0479">Metal-binding</keyword>
<dbReference type="PANTHER" id="PTHR33653">
    <property type="entry name" value="RIBONUCLEASE VAPC2"/>
    <property type="match status" value="1"/>
</dbReference>
<evidence type="ECO:0000256" key="1">
    <source>
        <dbReference type="ARBA" id="ARBA00001946"/>
    </source>
</evidence>
<dbReference type="RefSeq" id="WP_280514879.1">
    <property type="nucleotide sequence ID" value="NZ_BMZQ01000002.1"/>
</dbReference>
<reference evidence="9" key="1">
    <citation type="journal article" date="2014" name="Int. J. Syst. Evol. Microbiol.">
        <title>Complete genome sequence of Corynebacterium casei LMG S-19264T (=DSM 44701T), isolated from a smear-ripened cheese.</title>
        <authorList>
            <consortium name="US DOE Joint Genome Institute (JGI-PGF)"/>
            <person name="Walter F."/>
            <person name="Albersmeier A."/>
            <person name="Kalinowski J."/>
            <person name="Ruckert C."/>
        </authorList>
    </citation>
    <scope>NUCLEOTIDE SEQUENCE</scope>
    <source>
        <strain evidence="9">KCTC 42249</strain>
    </source>
</reference>
<dbReference type="InterPro" id="IPR002716">
    <property type="entry name" value="PIN_dom"/>
</dbReference>
<evidence type="ECO:0000256" key="5">
    <source>
        <dbReference type="ARBA" id="ARBA00022801"/>
    </source>
</evidence>
<dbReference type="InterPro" id="IPR050556">
    <property type="entry name" value="Type_II_TA_system_RNase"/>
</dbReference>
<sequence>MIVLDTNVVSALMKPSDHPDIAGWLNQWPERLVRTTSITIMELNYGIHRLPFGRKRRELTESLQTLRRQYLQEVLAFDQDAAEFTATLLANAHSVGRNLDFPDTQIAGIVLANNATLATRNIRDFEGLGLKLVNPWD</sequence>
<protein>
    <submittedName>
        <fullName evidence="9">Ribonuclease VapC</fullName>
    </submittedName>
</protein>